<evidence type="ECO:0000256" key="1">
    <source>
        <dbReference type="SAM" id="MobiDB-lite"/>
    </source>
</evidence>
<keyword evidence="3" id="KW-1185">Reference proteome</keyword>
<sequence>MTDQIDIKQVSEMLCDAFDNVMANKTGGLTESVHAPKADSKTRTTRSAQSYYLTPINKPPPTSSSTHIDTPAHINPVKPTRSQGNTPSKDHRSFNSNTPSKMAEISKDFPVANVDDAAGFMAFARALREKQALEAAAAGKTQTADGSGQQNENNDAWGAFSGGEPTTNEPVLASGPNDAWPTDSDSGKNNGIGDDSENKHSLSMPGQGEGPETPKSSCSALNGGVSEFVPRGNAAAAPQDAHAATATGGSDSTIVEEEEDRENLATFKTWGTPVTRGKPTAQVRRVIIKGLPASWATPAKVLSLIHGGMIESISISSSGNAHILFCDHEACQAFYDKYPNGIDLDKEKRKTVFVEMGTEVDVISSQLSFNLSIGSTRVVRAIGVDMSITMAQLLKLATNNNRKVEKILDSCVPGDARNVVFRFCTIDDAVKFRAAIIRDADWEHCNIQHAADPCELATGFHAD</sequence>
<dbReference type="KEGG" id="act:ACLA_068640"/>
<name>A1C615_ASPCL</name>
<dbReference type="RefSeq" id="XP_001275262.1">
    <property type="nucleotide sequence ID" value="XM_001275261.1"/>
</dbReference>
<dbReference type="HOGENOM" id="CLU_605646_0_0_1"/>
<dbReference type="OMA" id="CNIQHAA"/>
<dbReference type="EMBL" id="DS027045">
    <property type="protein sequence ID" value="EAW13836.1"/>
    <property type="molecule type" value="Genomic_DNA"/>
</dbReference>
<dbReference type="VEuPathDB" id="FungiDB:ACLA_068640"/>
<dbReference type="GeneID" id="4707993"/>
<feature type="compositionally biased region" description="Low complexity" evidence="1">
    <location>
        <begin position="234"/>
        <end position="246"/>
    </location>
</feature>
<evidence type="ECO:0000313" key="2">
    <source>
        <dbReference type="EMBL" id="EAW13836.1"/>
    </source>
</evidence>
<gene>
    <name evidence="2" type="ORF">ACLA_068640</name>
</gene>
<dbReference type="Proteomes" id="UP000006701">
    <property type="component" value="Unassembled WGS sequence"/>
</dbReference>
<protein>
    <submittedName>
        <fullName evidence="2">Uncharacterized protein</fullName>
    </submittedName>
</protein>
<feature type="region of interest" description="Disordered" evidence="1">
    <location>
        <begin position="31"/>
        <end position="101"/>
    </location>
</feature>
<reference evidence="2 3" key="1">
    <citation type="journal article" date="2008" name="PLoS Genet.">
        <title>Genomic islands in the pathogenic filamentous fungus Aspergillus fumigatus.</title>
        <authorList>
            <person name="Fedorova N.D."/>
            <person name="Khaldi N."/>
            <person name="Joardar V.S."/>
            <person name="Maiti R."/>
            <person name="Amedeo P."/>
            <person name="Anderson M.J."/>
            <person name="Crabtree J."/>
            <person name="Silva J.C."/>
            <person name="Badger J.H."/>
            <person name="Albarraq A."/>
            <person name="Angiuoli S."/>
            <person name="Bussey H."/>
            <person name="Bowyer P."/>
            <person name="Cotty P.J."/>
            <person name="Dyer P.S."/>
            <person name="Egan A."/>
            <person name="Galens K."/>
            <person name="Fraser-Liggett C.M."/>
            <person name="Haas B.J."/>
            <person name="Inman J.M."/>
            <person name="Kent R."/>
            <person name="Lemieux S."/>
            <person name="Malavazi I."/>
            <person name="Orvis J."/>
            <person name="Roemer T."/>
            <person name="Ronning C.M."/>
            <person name="Sundaram J.P."/>
            <person name="Sutton G."/>
            <person name="Turner G."/>
            <person name="Venter J.C."/>
            <person name="White O.R."/>
            <person name="Whitty B.R."/>
            <person name="Youngman P."/>
            <person name="Wolfe K.H."/>
            <person name="Goldman G.H."/>
            <person name="Wortman J.R."/>
            <person name="Jiang B."/>
            <person name="Denning D.W."/>
            <person name="Nierman W.C."/>
        </authorList>
    </citation>
    <scope>NUCLEOTIDE SEQUENCE [LARGE SCALE GENOMIC DNA]</scope>
    <source>
        <strain evidence="3">ATCC 1007 / CBS 513.65 / DSM 816 / NCTC 3887 / NRRL 1</strain>
    </source>
</reference>
<accession>A1C615</accession>
<dbReference type="eggNOG" id="ENOG502T1NJ">
    <property type="taxonomic scope" value="Eukaryota"/>
</dbReference>
<evidence type="ECO:0000313" key="3">
    <source>
        <dbReference type="Proteomes" id="UP000006701"/>
    </source>
</evidence>
<dbReference type="OrthoDB" id="422086at2759"/>
<feature type="compositionally biased region" description="Polar residues" evidence="1">
    <location>
        <begin position="140"/>
        <end position="154"/>
    </location>
</feature>
<dbReference type="STRING" id="344612.A1C615"/>
<dbReference type="AlphaFoldDB" id="A1C615"/>
<proteinExistence type="predicted"/>
<feature type="region of interest" description="Disordered" evidence="1">
    <location>
        <begin position="138"/>
        <end position="260"/>
    </location>
</feature>
<organism evidence="2 3">
    <name type="scientific">Aspergillus clavatus (strain ATCC 1007 / CBS 513.65 / DSM 816 / NCTC 3887 / NRRL 1 / QM 1276 / 107)</name>
    <dbReference type="NCBI Taxonomy" id="344612"/>
    <lineage>
        <taxon>Eukaryota</taxon>
        <taxon>Fungi</taxon>
        <taxon>Dikarya</taxon>
        <taxon>Ascomycota</taxon>
        <taxon>Pezizomycotina</taxon>
        <taxon>Eurotiomycetes</taxon>
        <taxon>Eurotiomycetidae</taxon>
        <taxon>Eurotiales</taxon>
        <taxon>Aspergillaceae</taxon>
        <taxon>Aspergillus</taxon>
        <taxon>Aspergillus subgen. Fumigati</taxon>
    </lineage>
</organism>